<organism evidence="1 2">
    <name type="scientific">Piromyces finnis</name>
    <dbReference type="NCBI Taxonomy" id="1754191"/>
    <lineage>
        <taxon>Eukaryota</taxon>
        <taxon>Fungi</taxon>
        <taxon>Fungi incertae sedis</taxon>
        <taxon>Chytridiomycota</taxon>
        <taxon>Chytridiomycota incertae sedis</taxon>
        <taxon>Neocallimastigomycetes</taxon>
        <taxon>Neocallimastigales</taxon>
        <taxon>Neocallimastigaceae</taxon>
        <taxon>Piromyces</taxon>
    </lineage>
</organism>
<accession>A0A1Y1VGF4</accession>
<protein>
    <recommendedName>
        <fullName evidence="3">F-box domain-containing protein</fullName>
    </recommendedName>
</protein>
<keyword evidence="2" id="KW-1185">Reference proteome</keyword>
<reference evidence="1 2" key="1">
    <citation type="submission" date="2016-08" db="EMBL/GenBank/DDBJ databases">
        <title>Genomes of anaerobic fungi encode conserved fungal cellulosomes for biomass hydrolysis.</title>
        <authorList>
            <consortium name="DOE Joint Genome Institute"/>
            <person name="Haitjema C.H."/>
            <person name="Gilmore S.P."/>
            <person name="Henske J.K."/>
            <person name="Solomon K.V."/>
            <person name="De Groot R."/>
            <person name="Kuo A."/>
            <person name="Mondo S.J."/>
            <person name="Salamov A.A."/>
            <person name="Labutti K."/>
            <person name="Zhao Z."/>
            <person name="Chiniquy J."/>
            <person name="Barry K."/>
            <person name="Brewer H.M."/>
            <person name="Purvine S.O."/>
            <person name="Wright A.T."/>
            <person name="Boxma B."/>
            <person name="Van Alen T."/>
            <person name="Hackstein J.H."/>
            <person name="Baker S.E."/>
            <person name="Grigoriev I.V."/>
            <person name="O'Malley M.A."/>
        </authorList>
    </citation>
    <scope>NUCLEOTIDE SEQUENCE [LARGE SCALE GENOMIC DNA]</scope>
    <source>
        <strain evidence="2">finn</strain>
    </source>
</reference>
<dbReference type="Proteomes" id="UP000193719">
    <property type="component" value="Unassembled WGS sequence"/>
</dbReference>
<name>A0A1Y1VGF4_9FUNG</name>
<gene>
    <name evidence="1" type="ORF">BCR36DRAFT_396002</name>
</gene>
<evidence type="ECO:0000313" key="1">
    <source>
        <dbReference type="EMBL" id="ORX55439.1"/>
    </source>
</evidence>
<sequence>MENNEIIKYQLPNEIIKHITKKKDIYNIILVCKAWYQYGIKVLYKDFSYEYTLLKVPTASQLEWVKHYHTWIDAAEEKRNFQLYTLIQGMKRLESIHIDIFGHIKYFKKYRNFLYKFAELKKDQIKKLHISLDILDDKISNNSLIKFKDIFTQFIKIFKTLDILILETGEENPFVDIQRLMIECLTNVYDNRSAESRTIISDTDLSVDENSNNRHMLDKLIIYDNNSVNIEESLSDIISKVPLRKLTIRSYISKQHHEPTSSVSRCAEPFWRINRYKKEIVSKYPEYFTSLASENQKSILNGNQFTDYESFCNRSNNRIWRKLYYVYYENLKKRIEHENGSNSSDSKDSLLLHSSLSSTSSSSSIINKSNSSTLDTSCSSNNSFSEKATDHKHSFNLTNNSIINTSKTTTNTTSKLDQDNNQYNYHMKSLCLENCQSISVKLFTIIVSKLSHLSTIKLDNISYLPEFCVMKLLIGSGKNLLHLELNMASHQLTTDIIVCIATENVNLNTLCLKSYDDKLKIDVEIINWMLTLCDHLYLFSIENANDNVHEFYQKNYNYQDSSYHCYKKTILNKTVISRIQKDTLFNFEKLMNNM</sequence>
<reference evidence="1 2" key="2">
    <citation type="submission" date="2016-08" db="EMBL/GenBank/DDBJ databases">
        <title>Pervasive Adenine N6-methylation of Active Genes in Fungi.</title>
        <authorList>
            <consortium name="DOE Joint Genome Institute"/>
            <person name="Mondo S.J."/>
            <person name="Dannebaum R.O."/>
            <person name="Kuo R.C."/>
            <person name="Labutti K."/>
            <person name="Haridas S."/>
            <person name="Kuo A."/>
            <person name="Salamov A."/>
            <person name="Ahrendt S.R."/>
            <person name="Lipzen A."/>
            <person name="Sullivan W."/>
            <person name="Andreopoulos W.B."/>
            <person name="Clum A."/>
            <person name="Lindquist E."/>
            <person name="Daum C."/>
            <person name="Ramamoorthy G.K."/>
            <person name="Gryganskyi A."/>
            <person name="Culley D."/>
            <person name="Magnuson J.K."/>
            <person name="James T.Y."/>
            <person name="O'Malley M.A."/>
            <person name="Stajich J.E."/>
            <person name="Spatafora J.W."/>
            <person name="Visel A."/>
            <person name="Grigoriev I.V."/>
        </authorList>
    </citation>
    <scope>NUCLEOTIDE SEQUENCE [LARGE SCALE GENOMIC DNA]</scope>
    <source>
        <strain evidence="2">finn</strain>
    </source>
</reference>
<dbReference type="AlphaFoldDB" id="A0A1Y1VGF4"/>
<dbReference type="OrthoDB" id="2139603at2759"/>
<dbReference type="EMBL" id="MCFH01000009">
    <property type="protein sequence ID" value="ORX55439.1"/>
    <property type="molecule type" value="Genomic_DNA"/>
</dbReference>
<evidence type="ECO:0000313" key="2">
    <source>
        <dbReference type="Proteomes" id="UP000193719"/>
    </source>
</evidence>
<proteinExistence type="predicted"/>
<comment type="caution">
    <text evidence="1">The sequence shown here is derived from an EMBL/GenBank/DDBJ whole genome shotgun (WGS) entry which is preliminary data.</text>
</comment>
<evidence type="ECO:0008006" key="3">
    <source>
        <dbReference type="Google" id="ProtNLM"/>
    </source>
</evidence>